<feature type="compositionally biased region" description="Polar residues" evidence="2">
    <location>
        <begin position="847"/>
        <end position="858"/>
    </location>
</feature>
<dbReference type="InterPro" id="IPR037516">
    <property type="entry name" value="Tripartite_DENN"/>
</dbReference>
<organism evidence="4 5">
    <name type="scientific">Microbotryum saponariae</name>
    <dbReference type="NCBI Taxonomy" id="289078"/>
    <lineage>
        <taxon>Eukaryota</taxon>
        <taxon>Fungi</taxon>
        <taxon>Dikarya</taxon>
        <taxon>Basidiomycota</taxon>
        <taxon>Pucciniomycotina</taxon>
        <taxon>Microbotryomycetes</taxon>
        <taxon>Microbotryales</taxon>
        <taxon>Microbotryaceae</taxon>
        <taxon>Microbotryum</taxon>
    </lineage>
</organism>
<dbReference type="AlphaFoldDB" id="A0A2X0L7Y1"/>
<dbReference type="Proteomes" id="UP000249723">
    <property type="component" value="Unassembled WGS sequence"/>
</dbReference>
<dbReference type="GO" id="GO:0055037">
    <property type="term" value="C:recycling endosome"/>
    <property type="evidence" value="ECO:0007669"/>
    <property type="project" value="TreeGrafter"/>
</dbReference>
<evidence type="ECO:0000259" key="3">
    <source>
        <dbReference type="PROSITE" id="PS50211"/>
    </source>
</evidence>
<sequence length="900" mass="96856">MHQPDGLPGYTAEFPSGSGRIQGECSTYCSLLYWRRLARAGRTSAIWRDGASLATFAPSSPGALECAMASSDDDIWDASDFGVPSSSTSLRVSAAVVPPRASSSRISDANAVVKPKPKFPLSNGRTAGAAPPRVVAPAAASSRPPATAAPPPRRSTTPPSTELKTPRPRSVSTYPLLDGKPNLSLNTTSNVSPRETSSTHRSASPFPEAAMDARILHRLRRYILCLAIVEFDIDLGPALSEVYPPTRFPKSLQSNIAFSSLPEGEDQLPTAGAHIFSWRIPLPGRPTSTTSVSSGNASANGNQIVDDPFLATLMHTEATTSRSTLGSGRMSSEVGQDEDSAQEDDQGAGDLGSRSDGHLHGFVYFLQEKNDSVRRGYTQRSLVLVRAHSSLMSLKRVRLNTIIVSALAQITHRPSLVGLFSSTIATLGPLHFKHSSQGGGMVETACYNIASWPELLPGATLDYPFLGVVHSVSIPIDSQPQWLKPLASTSGKGTQLKSPSVGGLVPIIPASSPLTPLSVALHDTLSFSKILLLWELVLLGDPILISTSDPRTGSELVHHLKNLIRPILFAGDYRPYFHIHDTDFARIASPGKPIPGSILSSTNPLILTQLKSRPHILRTHIGKTESTSTATIGLTSTRKRHVKKDPVVAKAVETAFKGGDYVTCDALIFKHLAALTESFIAPLNRYFASAGGPSATSQGSALSPAYERSLSSTISSIPSTSASFPTFTPSSFLASLKAHGTPLPFRAPTTSALSSTIERFYSRFLTSPNFASWLHHRADLTGEAVKSRWLEKVENADLDEWRKGKDQGEVDRLVERLEKEVVISERLERKRSLSSSPLTHTRRYPWGNSSQPQQINTNLSSSPSRSPLPPNHFGTSPTNGGMGTRSEKLRNQVEVLRSPI</sequence>
<evidence type="ECO:0000313" key="5">
    <source>
        <dbReference type="Proteomes" id="UP000249723"/>
    </source>
</evidence>
<proteinExistence type="inferred from homology"/>
<comment type="similarity">
    <text evidence="1">Belongs to the DENND6 family.</text>
</comment>
<dbReference type="PROSITE" id="PS50211">
    <property type="entry name" value="DENN"/>
    <property type="match status" value="1"/>
</dbReference>
<dbReference type="OrthoDB" id="2536854at2759"/>
<dbReference type="InterPro" id="IPR024224">
    <property type="entry name" value="DENND6"/>
</dbReference>
<evidence type="ECO:0000256" key="1">
    <source>
        <dbReference type="ARBA" id="ARBA00007159"/>
    </source>
</evidence>
<dbReference type="GO" id="GO:0005085">
    <property type="term" value="F:guanyl-nucleotide exchange factor activity"/>
    <property type="evidence" value="ECO:0007669"/>
    <property type="project" value="InterPro"/>
</dbReference>
<dbReference type="PANTHER" id="PTHR13677">
    <property type="entry name" value="LD41638P"/>
    <property type="match status" value="1"/>
</dbReference>
<feature type="region of interest" description="Disordered" evidence="2">
    <location>
        <begin position="320"/>
        <end position="352"/>
    </location>
</feature>
<feature type="compositionally biased region" description="Polar residues" evidence="2">
    <location>
        <begin position="320"/>
        <end position="334"/>
    </location>
</feature>
<dbReference type="PANTHER" id="PTHR13677:SF0">
    <property type="entry name" value="LD41638P"/>
    <property type="match status" value="1"/>
</dbReference>
<keyword evidence="5" id="KW-1185">Reference proteome</keyword>
<feature type="region of interest" description="Disordered" evidence="2">
    <location>
        <begin position="829"/>
        <end position="900"/>
    </location>
</feature>
<feature type="compositionally biased region" description="Low complexity" evidence="2">
    <location>
        <begin position="125"/>
        <end position="146"/>
    </location>
</feature>
<gene>
    <name evidence="4" type="ORF">BZ3500_MVSOF-1268-A1-R1_CHR11-1G03205</name>
</gene>
<name>A0A2X0L7Y1_9BASI</name>
<dbReference type="EMBL" id="FMWP01000138">
    <property type="protein sequence ID" value="SDA03765.1"/>
    <property type="molecule type" value="Genomic_DNA"/>
</dbReference>
<protein>
    <submittedName>
        <fullName evidence="4">BZ3500_MvSof-1268-A1-R1_Chr11-1g03205 protein</fullName>
    </submittedName>
</protein>
<accession>A0A2X0L7Y1</accession>
<evidence type="ECO:0000256" key="2">
    <source>
        <dbReference type="SAM" id="MobiDB-lite"/>
    </source>
</evidence>
<feature type="domain" description="UDENN" evidence="3">
    <location>
        <begin position="224"/>
        <end position="775"/>
    </location>
</feature>
<feature type="compositionally biased region" description="Polar residues" evidence="2">
    <location>
        <begin position="183"/>
        <end position="202"/>
    </location>
</feature>
<feature type="compositionally biased region" description="Acidic residues" evidence="2">
    <location>
        <begin position="335"/>
        <end position="347"/>
    </location>
</feature>
<evidence type="ECO:0000313" key="4">
    <source>
        <dbReference type="EMBL" id="SDA03765.1"/>
    </source>
</evidence>
<reference evidence="5" key="1">
    <citation type="submission" date="2016-10" db="EMBL/GenBank/DDBJ databases">
        <authorList>
            <person name="Jeantristanb JTB J.-T."/>
            <person name="Ricardo R."/>
        </authorList>
    </citation>
    <scope>NUCLEOTIDE SEQUENCE [LARGE SCALE GENOMIC DNA]</scope>
</reference>
<feature type="region of interest" description="Disordered" evidence="2">
    <location>
        <begin position="114"/>
        <end position="205"/>
    </location>
</feature>